<dbReference type="InterPro" id="IPR023210">
    <property type="entry name" value="NADP_OxRdtase_dom"/>
</dbReference>
<protein>
    <submittedName>
        <fullName evidence="3">Aldo/keto reductase</fullName>
    </submittedName>
</protein>
<dbReference type="FunFam" id="3.20.20.100:FF:000004">
    <property type="entry name" value="Oxidoreductase, aldo/keto reductase"/>
    <property type="match status" value="1"/>
</dbReference>
<evidence type="ECO:0000256" key="1">
    <source>
        <dbReference type="ARBA" id="ARBA00023002"/>
    </source>
</evidence>
<keyword evidence="1" id="KW-0560">Oxidoreductase</keyword>
<reference evidence="3" key="1">
    <citation type="submission" date="2021-01" db="EMBL/GenBank/DDBJ databases">
        <title>KCTC 19127 draft genome.</title>
        <authorList>
            <person name="An D."/>
        </authorList>
    </citation>
    <scope>NUCLEOTIDE SEQUENCE</scope>
    <source>
        <strain evidence="3">KCTC 19127</strain>
    </source>
</reference>
<evidence type="ECO:0000313" key="4">
    <source>
        <dbReference type="Proteomes" id="UP000663801"/>
    </source>
</evidence>
<sequence>MSERVLRRVGDSGLAVSAIGLGCNNLGRAHTATFEPAGAQALVNAALDAGITLFDTADMYGRDAGRSEELLGRSLGAHRAEVVVATKFGMDARGANGPDDGARGSRRYIRAAVHASLRRLGTDWIDLYQLHEPDPATPLDETLDALDDLVRAGTVRYFGHSNFAGWQLADADHLARRAHRTRFVSAQNEYSLLNRDVERELVPAARAFGVGILPYFPLANGLLTGKYRRDSAPAGSRLREAKPHLLDTAPWAALDALQAFADARDLTMVDVAFGWLLARPQVCSVIAGATSPEQIRVNAAATRYVPTADDLVEIDGIFPPPGV</sequence>
<dbReference type="GO" id="GO:0005829">
    <property type="term" value="C:cytosol"/>
    <property type="evidence" value="ECO:0007669"/>
    <property type="project" value="TreeGrafter"/>
</dbReference>
<evidence type="ECO:0000259" key="2">
    <source>
        <dbReference type="Pfam" id="PF00248"/>
    </source>
</evidence>
<dbReference type="InterPro" id="IPR050523">
    <property type="entry name" value="AKR_Detox_Biosynth"/>
</dbReference>
<dbReference type="InterPro" id="IPR036812">
    <property type="entry name" value="NAD(P)_OxRdtase_dom_sf"/>
</dbReference>
<proteinExistence type="predicted"/>
<dbReference type="SUPFAM" id="SSF51430">
    <property type="entry name" value="NAD(P)-linked oxidoreductase"/>
    <property type="match status" value="1"/>
</dbReference>
<dbReference type="AlphaFoldDB" id="A0A938YKQ3"/>
<comment type="caution">
    <text evidence="3">The sequence shown here is derived from an EMBL/GenBank/DDBJ whole genome shotgun (WGS) entry which is preliminary data.</text>
</comment>
<dbReference type="PANTHER" id="PTHR43364:SF4">
    <property type="entry name" value="NAD(P)-LINKED OXIDOREDUCTASE SUPERFAMILY PROTEIN"/>
    <property type="match status" value="1"/>
</dbReference>
<dbReference type="RefSeq" id="WP_205257882.1">
    <property type="nucleotide sequence ID" value="NZ_BAAAPV010000005.1"/>
</dbReference>
<evidence type="ECO:0000313" key="3">
    <source>
        <dbReference type="EMBL" id="MBM9477772.1"/>
    </source>
</evidence>
<dbReference type="Gene3D" id="3.20.20.100">
    <property type="entry name" value="NADP-dependent oxidoreductase domain"/>
    <property type="match status" value="1"/>
</dbReference>
<name>A0A938YKQ3_9ACTN</name>
<dbReference type="PANTHER" id="PTHR43364">
    <property type="entry name" value="NADH-SPECIFIC METHYLGLYOXAL REDUCTASE-RELATED"/>
    <property type="match status" value="1"/>
</dbReference>
<gene>
    <name evidence="3" type="ORF">JL107_15075</name>
</gene>
<organism evidence="3 4">
    <name type="scientific">Nakamurella flavida</name>
    <dbReference type="NCBI Taxonomy" id="363630"/>
    <lineage>
        <taxon>Bacteria</taxon>
        <taxon>Bacillati</taxon>
        <taxon>Actinomycetota</taxon>
        <taxon>Actinomycetes</taxon>
        <taxon>Nakamurellales</taxon>
        <taxon>Nakamurellaceae</taxon>
        <taxon>Nakamurella</taxon>
    </lineage>
</organism>
<dbReference type="GO" id="GO:0016491">
    <property type="term" value="F:oxidoreductase activity"/>
    <property type="evidence" value="ECO:0007669"/>
    <property type="project" value="UniProtKB-KW"/>
</dbReference>
<accession>A0A938YKQ3</accession>
<dbReference type="EMBL" id="JAERWL010000012">
    <property type="protein sequence ID" value="MBM9477772.1"/>
    <property type="molecule type" value="Genomic_DNA"/>
</dbReference>
<dbReference type="PROSITE" id="PS51257">
    <property type="entry name" value="PROKAR_LIPOPROTEIN"/>
    <property type="match status" value="1"/>
</dbReference>
<dbReference type="Proteomes" id="UP000663801">
    <property type="component" value="Unassembled WGS sequence"/>
</dbReference>
<dbReference type="Pfam" id="PF00248">
    <property type="entry name" value="Aldo_ket_red"/>
    <property type="match status" value="1"/>
</dbReference>
<feature type="domain" description="NADP-dependent oxidoreductase" evidence="2">
    <location>
        <begin position="18"/>
        <end position="316"/>
    </location>
</feature>
<keyword evidence="4" id="KW-1185">Reference proteome</keyword>